<dbReference type="Proteomes" id="UP000253816">
    <property type="component" value="Unassembled WGS sequence"/>
</dbReference>
<dbReference type="AlphaFoldDB" id="A0A369KC66"/>
<dbReference type="EMBL" id="QQBG01000026">
    <property type="protein sequence ID" value="RDB31192.1"/>
    <property type="molecule type" value="Genomic_DNA"/>
</dbReference>
<organism evidence="1 2">
    <name type="scientific">Candidatus Similichlamydia laticola</name>
    <dbReference type="NCBI Taxonomy" id="2170265"/>
    <lineage>
        <taxon>Bacteria</taxon>
        <taxon>Pseudomonadati</taxon>
        <taxon>Chlamydiota</taxon>
        <taxon>Chlamydiia</taxon>
        <taxon>Parachlamydiales</taxon>
        <taxon>Candidatus Parilichlamydiaceae</taxon>
        <taxon>Candidatus Similichlamydia</taxon>
    </lineage>
</organism>
<keyword evidence="2" id="KW-1185">Reference proteome</keyword>
<gene>
    <name evidence="1" type="ORF">HAT2_00672</name>
</gene>
<accession>A0A369KC66</accession>
<sequence length="48" mass="5595">MLSTERFRLLQLLKEVLLDAPESSTEALLSETRDIDRLEEIRFNTKAC</sequence>
<name>A0A369KC66_9BACT</name>
<evidence type="ECO:0000313" key="2">
    <source>
        <dbReference type="Proteomes" id="UP000253816"/>
    </source>
</evidence>
<comment type="caution">
    <text evidence="1">The sequence shown here is derived from an EMBL/GenBank/DDBJ whole genome shotgun (WGS) entry which is preliminary data.</text>
</comment>
<proteinExistence type="predicted"/>
<reference evidence="1 2" key="1">
    <citation type="submission" date="2018-07" db="EMBL/GenBank/DDBJ databases">
        <title>Comparative genomics of the Candidatus Parilichlamydiaceae reveals evidence of convergent evolution and genome reduction in the phylum Chlamydiae.</title>
        <authorList>
            <person name="Taylor-Brown A."/>
            <person name="Polkinghorne A."/>
        </authorList>
    </citation>
    <scope>NUCLEOTIDE SEQUENCE [LARGE SCALE GENOMIC DNA]</scope>
    <source>
        <strain evidence="1 2">Hat2</strain>
    </source>
</reference>
<protein>
    <submittedName>
        <fullName evidence="1">Uncharacterized protein</fullName>
    </submittedName>
</protein>
<evidence type="ECO:0000313" key="1">
    <source>
        <dbReference type="EMBL" id="RDB31192.1"/>
    </source>
</evidence>